<dbReference type="EMBL" id="JAFBCV010000003">
    <property type="protein sequence ID" value="MBM7838127.1"/>
    <property type="molecule type" value="Genomic_DNA"/>
</dbReference>
<sequence length="139" mass="15322">MSNKENHDPKYRLLDENDPSLTFLNTHVEGHDGEKGTEYIYNAKAKDSYEEEIANEFAADESHWHRDNEQDDIHGKGIGTMALVLSITSLFFVPLLLGPAGVICGFIALRKGARALGLWSMAVGVVSVASTLIFSPFLQ</sequence>
<keyword evidence="3" id="KW-1185">Reference proteome</keyword>
<dbReference type="RefSeq" id="WP_204465264.1">
    <property type="nucleotide sequence ID" value="NZ_JAFBCV010000003.1"/>
</dbReference>
<name>A0ABS2SRJ6_9BACI</name>
<dbReference type="PANTHER" id="PTHR40040:SF1">
    <property type="entry name" value="MEMBRANE PROTEIN"/>
    <property type="match status" value="1"/>
</dbReference>
<dbReference type="Proteomes" id="UP001179280">
    <property type="component" value="Unassembled WGS sequence"/>
</dbReference>
<comment type="caution">
    <text evidence="2">The sequence shown here is derived from an EMBL/GenBank/DDBJ whole genome shotgun (WGS) entry which is preliminary data.</text>
</comment>
<evidence type="ECO:0000256" key="1">
    <source>
        <dbReference type="SAM" id="Phobius"/>
    </source>
</evidence>
<keyword evidence="1" id="KW-0812">Transmembrane</keyword>
<feature type="transmembrane region" description="Helical" evidence="1">
    <location>
        <begin position="116"/>
        <end position="138"/>
    </location>
</feature>
<dbReference type="InterPro" id="IPR055338">
    <property type="entry name" value="YqfX-like"/>
</dbReference>
<protein>
    <recommendedName>
        <fullName evidence="4">DUF4190 domain-containing protein</fullName>
    </recommendedName>
</protein>
<proteinExistence type="predicted"/>
<reference evidence="2" key="1">
    <citation type="submission" date="2021-01" db="EMBL/GenBank/DDBJ databases">
        <title>Genomic Encyclopedia of Type Strains, Phase IV (KMG-IV): sequencing the most valuable type-strain genomes for metagenomic binning, comparative biology and taxonomic classification.</title>
        <authorList>
            <person name="Goeker M."/>
        </authorList>
    </citation>
    <scope>NUCLEOTIDE SEQUENCE</scope>
    <source>
        <strain evidence="2">DSM 21943</strain>
    </source>
</reference>
<keyword evidence="1" id="KW-1133">Transmembrane helix</keyword>
<dbReference type="PANTHER" id="PTHR40040">
    <property type="entry name" value="SMALL HYDROPHOBIC PROTEIN-RELATED"/>
    <property type="match status" value="1"/>
</dbReference>
<organism evidence="2 3">
    <name type="scientific">Shouchella xiaoxiensis</name>
    <dbReference type="NCBI Taxonomy" id="766895"/>
    <lineage>
        <taxon>Bacteria</taxon>
        <taxon>Bacillati</taxon>
        <taxon>Bacillota</taxon>
        <taxon>Bacilli</taxon>
        <taxon>Bacillales</taxon>
        <taxon>Bacillaceae</taxon>
        <taxon>Shouchella</taxon>
    </lineage>
</organism>
<evidence type="ECO:0008006" key="4">
    <source>
        <dbReference type="Google" id="ProtNLM"/>
    </source>
</evidence>
<evidence type="ECO:0000313" key="2">
    <source>
        <dbReference type="EMBL" id="MBM7838127.1"/>
    </source>
</evidence>
<gene>
    <name evidence="2" type="ORF">JOC54_001358</name>
</gene>
<evidence type="ECO:0000313" key="3">
    <source>
        <dbReference type="Proteomes" id="UP001179280"/>
    </source>
</evidence>
<accession>A0ABS2SRJ6</accession>
<feature type="transmembrane region" description="Helical" evidence="1">
    <location>
        <begin position="81"/>
        <end position="109"/>
    </location>
</feature>
<keyword evidence="1" id="KW-0472">Membrane</keyword>